<dbReference type="GO" id="GO:0005096">
    <property type="term" value="F:GTPase activator activity"/>
    <property type="evidence" value="ECO:0007669"/>
    <property type="project" value="UniProtKB-KW"/>
</dbReference>
<comment type="similarity">
    <text evidence="8">Belongs to the GYP5 family.</text>
</comment>
<dbReference type="STRING" id="717646.M2MUU5"/>
<feature type="compositionally biased region" description="Polar residues" evidence="11">
    <location>
        <begin position="1"/>
        <end position="22"/>
    </location>
</feature>
<evidence type="ECO:0000313" key="13">
    <source>
        <dbReference type="EMBL" id="EMC95348.1"/>
    </source>
</evidence>
<dbReference type="PANTHER" id="PTHR47219:SF9">
    <property type="entry name" value="GTPASE ACTIVATING PROTEIN AND CENTROSOME-ASSOCIATED, ISOFORM B"/>
    <property type="match status" value="1"/>
</dbReference>
<dbReference type="Gene3D" id="1.10.8.270">
    <property type="entry name" value="putative rabgap domain of human tbc1 domain family member 14 like domains"/>
    <property type="match status" value="1"/>
</dbReference>
<dbReference type="OMA" id="HDMPGLH"/>
<evidence type="ECO:0000256" key="7">
    <source>
        <dbReference type="ARBA" id="ARBA00023054"/>
    </source>
</evidence>
<feature type="domain" description="Rab-GAP TBC" evidence="12">
    <location>
        <begin position="130"/>
        <end position="392"/>
    </location>
</feature>
<feature type="compositionally biased region" description="Polar residues" evidence="11">
    <location>
        <begin position="177"/>
        <end position="187"/>
    </location>
</feature>
<dbReference type="InterPro" id="IPR000195">
    <property type="entry name" value="Rab-GAP-TBC_dom"/>
</dbReference>
<protein>
    <recommendedName>
        <fullName evidence="9">GTPase-activating protein GYP5</fullName>
    </recommendedName>
</protein>
<evidence type="ECO:0000256" key="4">
    <source>
        <dbReference type="ARBA" id="ARBA00022490"/>
    </source>
</evidence>
<reference evidence="13 14" key="1">
    <citation type="journal article" date="2012" name="PLoS Pathog.">
        <title>Diverse lifestyles and strategies of plant pathogenesis encoded in the genomes of eighteen Dothideomycetes fungi.</title>
        <authorList>
            <person name="Ohm R.A."/>
            <person name="Feau N."/>
            <person name="Henrissat B."/>
            <person name="Schoch C.L."/>
            <person name="Horwitz B.A."/>
            <person name="Barry K.W."/>
            <person name="Condon B.J."/>
            <person name="Copeland A.C."/>
            <person name="Dhillon B."/>
            <person name="Glaser F."/>
            <person name="Hesse C.N."/>
            <person name="Kosti I."/>
            <person name="LaButti K."/>
            <person name="Lindquist E.A."/>
            <person name="Lucas S."/>
            <person name="Salamov A.A."/>
            <person name="Bradshaw R.E."/>
            <person name="Ciuffetti L."/>
            <person name="Hamelin R.C."/>
            <person name="Kema G.H.J."/>
            <person name="Lawrence C."/>
            <person name="Scott J.A."/>
            <person name="Spatafora J.W."/>
            <person name="Turgeon B.G."/>
            <person name="de Wit P.J.G.M."/>
            <person name="Zhong S."/>
            <person name="Goodwin S.B."/>
            <person name="Grigoriev I.V."/>
        </authorList>
    </citation>
    <scope>NUCLEOTIDE SEQUENCE [LARGE SCALE GENOMIC DNA]</scope>
    <source>
        <strain evidence="13 14">UAMH 10762</strain>
    </source>
</reference>
<keyword evidence="4" id="KW-0963">Cytoplasm</keyword>
<evidence type="ECO:0000256" key="1">
    <source>
        <dbReference type="ARBA" id="ARBA00004496"/>
    </source>
</evidence>
<evidence type="ECO:0000313" key="14">
    <source>
        <dbReference type="Proteomes" id="UP000011761"/>
    </source>
</evidence>
<dbReference type="SUPFAM" id="SSF47923">
    <property type="entry name" value="Ypt/Rab-GAP domain of gyp1p"/>
    <property type="match status" value="2"/>
</dbReference>
<feature type="region of interest" description="Disordered" evidence="11">
    <location>
        <begin position="168"/>
        <end position="222"/>
    </location>
</feature>
<keyword evidence="6" id="KW-0653">Protein transport</keyword>
<evidence type="ECO:0000256" key="9">
    <source>
        <dbReference type="ARBA" id="ARBA00072088"/>
    </source>
</evidence>
<dbReference type="InterPro" id="IPR035969">
    <property type="entry name" value="Rab-GAP_TBC_sf"/>
</dbReference>
<evidence type="ECO:0000259" key="12">
    <source>
        <dbReference type="PROSITE" id="PS50086"/>
    </source>
</evidence>
<dbReference type="SMART" id="SM00164">
    <property type="entry name" value="TBC"/>
    <property type="match status" value="1"/>
</dbReference>
<evidence type="ECO:0000256" key="3">
    <source>
        <dbReference type="ARBA" id="ARBA00022468"/>
    </source>
</evidence>
<keyword evidence="2" id="KW-0813">Transport</keyword>
<feature type="compositionally biased region" description="Basic and acidic residues" evidence="11">
    <location>
        <begin position="30"/>
        <end position="43"/>
    </location>
</feature>
<organism evidence="13 14">
    <name type="scientific">Baudoinia panamericana (strain UAMH 10762)</name>
    <name type="common">Angels' share fungus</name>
    <name type="synonym">Baudoinia compniacensis (strain UAMH 10762)</name>
    <dbReference type="NCBI Taxonomy" id="717646"/>
    <lineage>
        <taxon>Eukaryota</taxon>
        <taxon>Fungi</taxon>
        <taxon>Dikarya</taxon>
        <taxon>Ascomycota</taxon>
        <taxon>Pezizomycotina</taxon>
        <taxon>Dothideomycetes</taxon>
        <taxon>Dothideomycetidae</taxon>
        <taxon>Mycosphaerellales</taxon>
        <taxon>Teratosphaeriaceae</taxon>
        <taxon>Baudoinia</taxon>
    </lineage>
</organism>
<evidence type="ECO:0000256" key="8">
    <source>
        <dbReference type="ARBA" id="ARBA00061661"/>
    </source>
</evidence>
<dbReference type="GO" id="GO:0031267">
    <property type="term" value="F:small GTPase binding"/>
    <property type="evidence" value="ECO:0007669"/>
    <property type="project" value="TreeGrafter"/>
</dbReference>
<feature type="non-terminal residue" evidence="13">
    <location>
        <position position="1"/>
    </location>
</feature>
<dbReference type="Pfam" id="PF23436">
    <property type="entry name" value="RabGap-TBC_2"/>
    <property type="match status" value="1"/>
</dbReference>
<feature type="region of interest" description="Disordered" evidence="11">
    <location>
        <begin position="1"/>
        <end position="96"/>
    </location>
</feature>
<feature type="non-terminal residue" evidence="13">
    <location>
        <position position="636"/>
    </location>
</feature>
<evidence type="ECO:0000256" key="5">
    <source>
        <dbReference type="ARBA" id="ARBA00022892"/>
    </source>
</evidence>
<evidence type="ECO:0000256" key="6">
    <source>
        <dbReference type="ARBA" id="ARBA00022927"/>
    </source>
</evidence>
<feature type="coiled-coil region" evidence="10">
    <location>
        <begin position="500"/>
        <end position="612"/>
    </location>
</feature>
<dbReference type="AlphaFoldDB" id="M2MUU5"/>
<dbReference type="EMBL" id="KB445557">
    <property type="protein sequence ID" value="EMC95348.1"/>
    <property type="molecule type" value="Genomic_DNA"/>
</dbReference>
<evidence type="ECO:0000256" key="11">
    <source>
        <dbReference type="SAM" id="MobiDB-lite"/>
    </source>
</evidence>
<dbReference type="GO" id="GO:0016192">
    <property type="term" value="P:vesicle-mediated transport"/>
    <property type="evidence" value="ECO:0007669"/>
    <property type="project" value="UniProtKB-KW"/>
</dbReference>
<dbReference type="PROSITE" id="PS50086">
    <property type="entry name" value="TBC_RABGAP"/>
    <property type="match status" value="1"/>
</dbReference>
<dbReference type="GO" id="GO:0015031">
    <property type="term" value="P:protein transport"/>
    <property type="evidence" value="ECO:0007669"/>
    <property type="project" value="UniProtKB-KW"/>
</dbReference>
<name>M2MUU5_BAUPA</name>
<dbReference type="FunFam" id="1.10.472.80:FF:000044">
    <property type="entry name" value="GTPase-activating protein GYP5"/>
    <property type="match status" value="1"/>
</dbReference>
<feature type="compositionally biased region" description="Basic and acidic residues" evidence="11">
    <location>
        <begin position="53"/>
        <end position="63"/>
    </location>
</feature>
<dbReference type="Gene3D" id="1.10.472.80">
    <property type="entry name" value="Ypt/Rab-GAP domain of gyp1p, domain 3"/>
    <property type="match status" value="1"/>
</dbReference>
<dbReference type="GO" id="GO:0005737">
    <property type="term" value="C:cytoplasm"/>
    <property type="evidence" value="ECO:0007669"/>
    <property type="project" value="UniProtKB-SubCell"/>
</dbReference>
<dbReference type="HOGENOM" id="CLU_008177_0_0_1"/>
<keyword evidence="3" id="KW-0343">GTPase activation</keyword>
<dbReference type="Proteomes" id="UP000011761">
    <property type="component" value="Unassembled WGS sequence"/>
</dbReference>
<dbReference type="KEGG" id="bcom:BAUCODRAFT_60314"/>
<dbReference type="GeneID" id="19115844"/>
<dbReference type="eggNOG" id="KOG1102">
    <property type="taxonomic scope" value="Eukaryota"/>
</dbReference>
<gene>
    <name evidence="13" type="ORF">BAUCODRAFT_60314</name>
</gene>
<accession>M2MUU5</accession>
<dbReference type="RefSeq" id="XP_007677530.1">
    <property type="nucleotide sequence ID" value="XM_007679340.2"/>
</dbReference>
<evidence type="ECO:0000256" key="10">
    <source>
        <dbReference type="SAM" id="Coils"/>
    </source>
</evidence>
<keyword evidence="5" id="KW-0931">ER-Golgi transport</keyword>
<keyword evidence="14" id="KW-1185">Reference proteome</keyword>
<keyword evidence="7 10" id="KW-0175">Coiled coil</keyword>
<dbReference type="InterPro" id="IPR050302">
    <property type="entry name" value="Rab_GAP_TBC_domain"/>
</dbReference>
<proteinExistence type="inferred from homology"/>
<dbReference type="Gene3D" id="1.10.10.750">
    <property type="entry name" value="Ypt/Rab-GAP domain of gyp1p, domain 1"/>
    <property type="match status" value="1"/>
</dbReference>
<dbReference type="OrthoDB" id="295078at2759"/>
<sequence length="636" mass="71496">KLSLQDQFNSVRRQEESTTGNENGYVENGADDRAQMVRTHSDADMLTSPTKASQDEPSPRLDRAMSTPGILKSPPLDMKLPPGTASGLSAGPSEEPRPVNWDLWQTVVYEGSVAVKRTNADELREAIASGIPAPIRGVVWQVLADSKSDELETVYRTLKARGTKVEDTLKPMPMGRSDSQPLINGASTEEGLASSSASIHSEKSTPATSAMASPPLSVEGNPIDMQEKVYAEKQKRETAQMQKLEKMIKRDMGARTSYSKYTQSVGLQDGLFGVCKAYALFDEGVGYAQGINFIAMPLLFNMSEEEAFTLLVKLMNKYDLRSMFTPDMAGLHLRLYQFERLLEDMEPALYCHLRRRKVEPELYATQWFLTLFAYRFPLQLVLRIYDLVLSEGLTAIIKFGLVLMQRNRQALLETKDMSQLSSFLKEKLFDVYIDKSPSASSLLDSGFFGSVTGGADKELYRADEMVRDACEIAISEEILAKYTAEWEEQTRTERERTEELETLRSTNQTLTTRVKALEERTQQQDAEHVSIASELVNLKLLNDSLLDENEGLKLQIQELKKVVDAQPAEVEEKLKEEMERIMTRNVEVQNENRALREECEDMERELVGAKMAHAQVSPDHDALQQRFATIQAAING</sequence>
<comment type="subcellular location">
    <subcellularLocation>
        <location evidence="1">Cytoplasm</location>
    </subcellularLocation>
</comment>
<dbReference type="PANTHER" id="PTHR47219">
    <property type="entry name" value="RAB GTPASE-ACTIVATING PROTEIN 1-LIKE"/>
    <property type="match status" value="1"/>
</dbReference>
<evidence type="ECO:0000256" key="2">
    <source>
        <dbReference type="ARBA" id="ARBA00022448"/>
    </source>
</evidence>